<keyword evidence="3" id="KW-0255">Endonuclease</keyword>
<dbReference type="Pfam" id="PF13610">
    <property type="entry name" value="DDE_Tnp_IS240"/>
    <property type="match status" value="1"/>
</dbReference>
<evidence type="ECO:0000313" key="2">
    <source>
        <dbReference type="EMBL" id="CDG16363.1"/>
    </source>
</evidence>
<proteinExistence type="predicted"/>
<dbReference type="GO" id="GO:0004519">
    <property type="term" value="F:endonuclease activity"/>
    <property type="evidence" value="ECO:0007669"/>
    <property type="project" value="UniProtKB-KW"/>
</dbReference>
<sequence length="123" mass="14337">MVTIDKSGADKTVEDELNQVKSNNYAIVIRKNKYLNNLIEQEHRFVKRRTRPMLGFKNFRRSQTVLAGIELVNILRKRQYSQRSENPISPVAFFYQPTTQNLTNPAFLRTIILNATEPLQNTL</sequence>
<keyword evidence="5" id="KW-1185">Reference proteome</keyword>
<evidence type="ECO:0000313" key="4">
    <source>
        <dbReference type="Proteomes" id="UP000032721"/>
    </source>
</evidence>
<feature type="domain" description="DDE" evidence="1">
    <location>
        <begin position="3"/>
        <end position="78"/>
    </location>
</feature>
<evidence type="ECO:0000313" key="3">
    <source>
        <dbReference type="EMBL" id="TYP06273.1"/>
    </source>
</evidence>
<reference evidence="2 4" key="1">
    <citation type="submission" date="2013-07" db="EMBL/GenBank/DDBJ databases">
        <authorList>
            <person name="Genoscope - CEA"/>
        </authorList>
    </citation>
    <scope>NUCLEOTIDE SEQUENCE [LARGE SCALE GENOMIC DNA]</scope>
    <source>
        <strain evidence="2">FRM16</strain>
        <strain evidence="4">FRM16 / DSM 17909</strain>
    </source>
</reference>
<dbReference type="HOGENOM" id="CLU_067322_2_6_6"/>
<protein>
    <submittedName>
        <fullName evidence="3">DDE superfamily endonuclease</fullName>
    </submittedName>
</protein>
<name>A0A068QN95_9GAMM</name>
<dbReference type="STRING" id="351671.XDD1_0660"/>
<organism evidence="2 4">
    <name type="scientific">Xenorhabdus doucetiae</name>
    <dbReference type="NCBI Taxonomy" id="351671"/>
    <lineage>
        <taxon>Bacteria</taxon>
        <taxon>Pseudomonadati</taxon>
        <taxon>Pseudomonadota</taxon>
        <taxon>Gammaproteobacteria</taxon>
        <taxon>Enterobacterales</taxon>
        <taxon>Morganellaceae</taxon>
        <taxon>Xenorhabdus</taxon>
    </lineage>
</organism>
<evidence type="ECO:0000259" key="1">
    <source>
        <dbReference type="Pfam" id="PF13610"/>
    </source>
</evidence>
<dbReference type="KEGG" id="xdo:XDD1_0660"/>
<dbReference type="EMBL" id="FO704550">
    <property type="protein sequence ID" value="CDG16363.1"/>
    <property type="molecule type" value="Genomic_DNA"/>
</dbReference>
<dbReference type="InterPro" id="IPR032874">
    <property type="entry name" value="DDE_dom"/>
</dbReference>
<dbReference type="AlphaFoldDB" id="A0A068QN95"/>
<accession>A0A068QN95</accession>
<reference evidence="3 5" key="2">
    <citation type="submission" date="2019-07" db="EMBL/GenBank/DDBJ databases">
        <title>Genomic Encyclopedia of Type Strains, Phase I: the one thousand microbial genomes (KMG-I) project.</title>
        <authorList>
            <person name="Kyrpides N."/>
        </authorList>
    </citation>
    <scope>NUCLEOTIDE SEQUENCE [LARGE SCALE GENOMIC DNA]</scope>
    <source>
        <strain evidence="3 5">DSM 17909</strain>
    </source>
</reference>
<evidence type="ECO:0000313" key="5">
    <source>
        <dbReference type="Proteomes" id="UP000324170"/>
    </source>
</evidence>
<dbReference type="Proteomes" id="UP000324170">
    <property type="component" value="Unassembled WGS sequence"/>
</dbReference>
<dbReference type="Proteomes" id="UP000032721">
    <property type="component" value="Chromosome"/>
</dbReference>
<dbReference type="EMBL" id="VNHN01000027">
    <property type="protein sequence ID" value="TYP06273.1"/>
    <property type="molecule type" value="Genomic_DNA"/>
</dbReference>
<keyword evidence="3" id="KW-0540">Nuclease</keyword>
<keyword evidence="3" id="KW-0378">Hydrolase</keyword>
<gene>
    <name evidence="3" type="ORF">LY16_01907</name>
    <name evidence="2" type="ORF">XDD1_0660</name>
</gene>